<dbReference type="PANTHER" id="PTHR10520:SF12">
    <property type="entry name" value="TRIFUNCTIONAL PURINE BIOSYNTHETIC PROTEIN ADENOSINE-3"/>
    <property type="match status" value="1"/>
</dbReference>
<evidence type="ECO:0000256" key="4">
    <source>
        <dbReference type="ARBA" id="ARBA00013047"/>
    </source>
</evidence>
<evidence type="ECO:0000259" key="16">
    <source>
        <dbReference type="Pfam" id="PF00586"/>
    </source>
</evidence>
<evidence type="ECO:0000256" key="13">
    <source>
        <dbReference type="ARBA" id="ARBA00033093"/>
    </source>
</evidence>
<dbReference type="PANTHER" id="PTHR10520">
    <property type="entry name" value="TRIFUNCTIONAL PURINE BIOSYNTHETIC PROTEIN ADENOSINE-3-RELATED"/>
    <property type="match status" value="1"/>
</dbReference>
<keyword evidence="19" id="KW-1185">Reference proteome</keyword>
<dbReference type="HAMAP" id="MF_00741">
    <property type="entry name" value="AIRS"/>
    <property type="match status" value="1"/>
</dbReference>
<dbReference type="InterPro" id="IPR004733">
    <property type="entry name" value="PurM_cligase"/>
</dbReference>
<keyword evidence="10 15" id="KW-0067">ATP-binding</keyword>
<comment type="pathway">
    <text evidence="2 15">Purine metabolism; IMP biosynthesis via de novo pathway; 5-amino-1-(5-phospho-D-ribosyl)imidazole from N(2)-formyl-N(1)-(5-phospho-D-ribosyl)glycinamide: step 2/2.</text>
</comment>
<name>U7D7F0_9BACT</name>
<comment type="catalytic activity">
    <reaction evidence="14 15">
        <text>2-formamido-N(1)-(5-O-phospho-beta-D-ribosyl)acetamidine + ATP = 5-amino-1-(5-phospho-beta-D-ribosyl)imidazole + ADP + phosphate + H(+)</text>
        <dbReference type="Rhea" id="RHEA:23032"/>
        <dbReference type="ChEBI" id="CHEBI:15378"/>
        <dbReference type="ChEBI" id="CHEBI:30616"/>
        <dbReference type="ChEBI" id="CHEBI:43474"/>
        <dbReference type="ChEBI" id="CHEBI:137981"/>
        <dbReference type="ChEBI" id="CHEBI:147287"/>
        <dbReference type="ChEBI" id="CHEBI:456216"/>
        <dbReference type="EC" id="6.3.3.1"/>
    </reaction>
</comment>
<comment type="similarity">
    <text evidence="3 15">Belongs to the AIR synthase family.</text>
</comment>
<feature type="domain" description="PurM-like C-terminal" evidence="17">
    <location>
        <begin position="163"/>
        <end position="324"/>
    </location>
</feature>
<evidence type="ECO:0000259" key="17">
    <source>
        <dbReference type="Pfam" id="PF02769"/>
    </source>
</evidence>
<organism evidence="18 19">
    <name type="scientific">Chitinivibrio alkaliphilus ACht1</name>
    <dbReference type="NCBI Taxonomy" id="1313304"/>
    <lineage>
        <taxon>Bacteria</taxon>
        <taxon>Pseudomonadati</taxon>
        <taxon>Fibrobacterota</taxon>
        <taxon>Chitinivibrionia</taxon>
        <taxon>Chitinivibrionales</taxon>
        <taxon>Chitinivibrionaceae</taxon>
        <taxon>Chitinivibrio</taxon>
    </lineage>
</organism>
<dbReference type="SUPFAM" id="SSF55326">
    <property type="entry name" value="PurM N-terminal domain-like"/>
    <property type="match status" value="1"/>
</dbReference>
<evidence type="ECO:0000256" key="8">
    <source>
        <dbReference type="ARBA" id="ARBA00022741"/>
    </source>
</evidence>
<evidence type="ECO:0000256" key="14">
    <source>
        <dbReference type="ARBA" id="ARBA00049057"/>
    </source>
</evidence>
<dbReference type="EMBL" id="ASJR01000022">
    <property type="protein sequence ID" value="ERP31032.1"/>
    <property type="molecule type" value="Genomic_DNA"/>
</dbReference>
<dbReference type="GO" id="GO:0005829">
    <property type="term" value="C:cytosol"/>
    <property type="evidence" value="ECO:0007669"/>
    <property type="project" value="TreeGrafter"/>
</dbReference>
<dbReference type="CDD" id="cd02196">
    <property type="entry name" value="PurM"/>
    <property type="match status" value="1"/>
</dbReference>
<sequence length="332" mass="35391">MGGGKKKIGEQVQTTYTDRVVGKFGQFGGMFDVSFFKDMEKPIMVSSVDGVGTKLKVAVECGVHHSVGVDIVNHCIDDILVMGARPLVFLDYMGTGVLEPDVAADIVSGLAAACRHAGIALIGGETAEMPGMYSRGEYDIAGTIVGVVDEKDVVDGTSISDTDVLIGLASSGLHTNGYSLARKIVQEVAKKSWDDPFPGLSKTFGELFLEPHRAYTGVYDLLADDTIKGIAHITGGGFQENLDRVLPSHIDARVDISSWDVPPLFQYLVETGNMVTDEAYRTFNMGIGLVLVVAQEECDRVLQSPALAEYGPRVIGRTQSGSGTVILDGQGI</sequence>
<gene>
    <name evidence="15" type="primary">purM</name>
    <name evidence="18" type="ORF">CALK_2110</name>
</gene>
<dbReference type="Pfam" id="PF00586">
    <property type="entry name" value="AIRS"/>
    <property type="match status" value="1"/>
</dbReference>
<dbReference type="EC" id="6.3.3.1" evidence="4 15"/>
<evidence type="ECO:0000256" key="5">
    <source>
        <dbReference type="ARBA" id="ARBA00020367"/>
    </source>
</evidence>
<evidence type="ECO:0000256" key="9">
    <source>
        <dbReference type="ARBA" id="ARBA00022755"/>
    </source>
</evidence>
<evidence type="ECO:0000256" key="12">
    <source>
        <dbReference type="ARBA" id="ARBA00032931"/>
    </source>
</evidence>
<evidence type="ECO:0000256" key="2">
    <source>
        <dbReference type="ARBA" id="ARBA00004686"/>
    </source>
</evidence>
<dbReference type="Proteomes" id="UP000017148">
    <property type="component" value="Unassembled WGS sequence"/>
</dbReference>
<evidence type="ECO:0000256" key="11">
    <source>
        <dbReference type="ARBA" id="ARBA00031908"/>
    </source>
</evidence>
<dbReference type="Gene3D" id="3.90.650.10">
    <property type="entry name" value="PurM-like C-terminal domain"/>
    <property type="match status" value="1"/>
</dbReference>
<reference evidence="18 19" key="1">
    <citation type="journal article" date="2013" name="Environ. Microbiol.">
        <title>Genome analysis of Chitinivibrio alkaliphilus gen. nov., sp. nov., a novel extremely haloalkaliphilic anaerobic chitinolytic bacterium from the candidate phylum Termite Group 3.</title>
        <authorList>
            <person name="Sorokin D.Y."/>
            <person name="Gumerov V.M."/>
            <person name="Rakitin A.L."/>
            <person name="Beletsky A.V."/>
            <person name="Damste J.S."/>
            <person name="Muyzer G."/>
            <person name="Mardanov A.V."/>
            <person name="Ravin N.V."/>
        </authorList>
    </citation>
    <scope>NUCLEOTIDE SEQUENCE [LARGE SCALE GENOMIC DNA]</scope>
    <source>
        <strain evidence="18 19">ACht1</strain>
    </source>
</reference>
<dbReference type="UniPathway" id="UPA00074">
    <property type="reaction ID" value="UER00129"/>
</dbReference>
<keyword evidence="8 15" id="KW-0547">Nucleotide-binding</keyword>
<evidence type="ECO:0000256" key="7">
    <source>
        <dbReference type="ARBA" id="ARBA00022598"/>
    </source>
</evidence>
<dbReference type="GO" id="GO:0006189">
    <property type="term" value="P:'de novo' IMP biosynthetic process"/>
    <property type="evidence" value="ECO:0007669"/>
    <property type="project" value="UniProtKB-UniRule"/>
</dbReference>
<dbReference type="GO" id="GO:0004637">
    <property type="term" value="F:phosphoribosylamine-glycine ligase activity"/>
    <property type="evidence" value="ECO:0007669"/>
    <property type="project" value="TreeGrafter"/>
</dbReference>
<dbReference type="GO" id="GO:0004641">
    <property type="term" value="F:phosphoribosylformylglycinamidine cyclo-ligase activity"/>
    <property type="evidence" value="ECO:0007669"/>
    <property type="project" value="UniProtKB-UniRule"/>
</dbReference>
<dbReference type="InterPro" id="IPR036921">
    <property type="entry name" value="PurM-like_N_sf"/>
</dbReference>
<dbReference type="Pfam" id="PF02769">
    <property type="entry name" value="AIRS_C"/>
    <property type="match status" value="1"/>
</dbReference>
<evidence type="ECO:0000256" key="15">
    <source>
        <dbReference type="HAMAP-Rule" id="MF_00741"/>
    </source>
</evidence>
<evidence type="ECO:0000256" key="3">
    <source>
        <dbReference type="ARBA" id="ARBA00010280"/>
    </source>
</evidence>
<dbReference type="InterPro" id="IPR036676">
    <property type="entry name" value="PurM-like_C_sf"/>
</dbReference>
<dbReference type="InterPro" id="IPR016188">
    <property type="entry name" value="PurM-like_N"/>
</dbReference>
<proteinExistence type="inferred from homology"/>
<dbReference type="AlphaFoldDB" id="U7D7F0"/>
<dbReference type="eggNOG" id="COG0150">
    <property type="taxonomic scope" value="Bacteria"/>
</dbReference>
<dbReference type="OrthoDB" id="9802507at2"/>
<evidence type="ECO:0000256" key="1">
    <source>
        <dbReference type="ARBA" id="ARBA00004496"/>
    </source>
</evidence>
<dbReference type="PATRIC" id="fig|1313304.3.peg.2004"/>
<dbReference type="GO" id="GO:0005524">
    <property type="term" value="F:ATP binding"/>
    <property type="evidence" value="ECO:0007669"/>
    <property type="project" value="UniProtKB-KW"/>
</dbReference>
<feature type="domain" description="PurM-like N-terminal" evidence="16">
    <location>
        <begin position="44"/>
        <end position="148"/>
    </location>
</feature>
<evidence type="ECO:0000256" key="10">
    <source>
        <dbReference type="ARBA" id="ARBA00022840"/>
    </source>
</evidence>
<evidence type="ECO:0000256" key="6">
    <source>
        <dbReference type="ARBA" id="ARBA00022490"/>
    </source>
</evidence>
<dbReference type="GO" id="GO:0046084">
    <property type="term" value="P:adenine biosynthetic process"/>
    <property type="evidence" value="ECO:0007669"/>
    <property type="project" value="TreeGrafter"/>
</dbReference>
<keyword evidence="9 15" id="KW-0658">Purine biosynthesis</keyword>
<comment type="caution">
    <text evidence="18">The sequence shown here is derived from an EMBL/GenBank/DDBJ whole genome shotgun (WGS) entry which is preliminary data.</text>
</comment>
<comment type="subcellular location">
    <subcellularLocation>
        <location evidence="1 15">Cytoplasm</location>
    </subcellularLocation>
</comment>
<evidence type="ECO:0000313" key="19">
    <source>
        <dbReference type="Proteomes" id="UP000017148"/>
    </source>
</evidence>
<dbReference type="RefSeq" id="WP_022637515.1">
    <property type="nucleotide sequence ID" value="NZ_ASJR01000022.1"/>
</dbReference>
<dbReference type="FunFam" id="3.90.650.10:FF:000011">
    <property type="entry name" value="Phosphoribosylformylglycinamidine cyclo-ligase"/>
    <property type="match status" value="1"/>
</dbReference>
<keyword evidence="7 15" id="KW-0436">Ligase</keyword>
<dbReference type="NCBIfam" id="TIGR00878">
    <property type="entry name" value="purM"/>
    <property type="match status" value="1"/>
</dbReference>
<protein>
    <recommendedName>
        <fullName evidence="5 15">Phosphoribosylformylglycinamidine cyclo-ligase</fullName>
        <ecNumber evidence="4 15">6.3.3.1</ecNumber>
    </recommendedName>
    <alternativeName>
        <fullName evidence="12 15">AIR synthase</fullName>
    </alternativeName>
    <alternativeName>
        <fullName evidence="13 15">AIRS</fullName>
    </alternativeName>
    <alternativeName>
        <fullName evidence="11 15">Phosphoribosyl-aminoimidazole synthetase</fullName>
    </alternativeName>
</protein>
<dbReference type="InterPro" id="IPR010918">
    <property type="entry name" value="PurM-like_C_dom"/>
</dbReference>
<accession>U7D7F0</accession>
<dbReference type="STRING" id="1313304.CALK_2110"/>
<dbReference type="SUPFAM" id="SSF56042">
    <property type="entry name" value="PurM C-terminal domain-like"/>
    <property type="match status" value="1"/>
</dbReference>
<dbReference type="Gene3D" id="3.30.1330.10">
    <property type="entry name" value="PurM-like, N-terminal domain"/>
    <property type="match status" value="1"/>
</dbReference>
<evidence type="ECO:0000313" key="18">
    <source>
        <dbReference type="EMBL" id="ERP31032.1"/>
    </source>
</evidence>
<keyword evidence="6 15" id="KW-0963">Cytoplasm</keyword>